<comment type="caution">
    <text evidence="1">The sequence shown here is derived from an EMBL/GenBank/DDBJ whole genome shotgun (WGS) entry which is preliminary data.</text>
</comment>
<dbReference type="EMBL" id="VIWY01000006">
    <property type="protein sequence ID" value="TWG11499.1"/>
    <property type="molecule type" value="Genomic_DNA"/>
</dbReference>
<proteinExistence type="predicted"/>
<dbReference type="RefSeq" id="WP_122978132.1">
    <property type="nucleotide sequence ID" value="NZ_BOMX01000134.1"/>
</dbReference>
<sequence length="165" mass="18736">MSDVDELEAVRRQAAVVQQTRKLVEEQVEVLRRLLPKAKATGRWSSNEIARAAAGGMARVRVLKEIGDDEILDRARKALRTWPHDLFELRFRNPALFIAFCRPGLEPGSPEARQLALDLVRHLETQRLWLFCEQDPKQPARGLAEGRTCAIVDAALRTEPRHLTP</sequence>
<evidence type="ECO:0000313" key="1">
    <source>
        <dbReference type="EMBL" id="TWG11499.1"/>
    </source>
</evidence>
<accession>A0A561VIQ7</accession>
<organism evidence="1 2">
    <name type="scientific">Actinoplanes teichomyceticus</name>
    <dbReference type="NCBI Taxonomy" id="1867"/>
    <lineage>
        <taxon>Bacteria</taxon>
        <taxon>Bacillati</taxon>
        <taxon>Actinomycetota</taxon>
        <taxon>Actinomycetes</taxon>
        <taxon>Micromonosporales</taxon>
        <taxon>Micromonosporaceae</taxon>
        <taxon>Actinoplanes</taxon>
    </lineage>
</organism>
<keyword evidence="2" id="KW-1185">Reference proteome</keyword>
<gene>
    <name evidence="1" type="ORF">FHX34_106229</name>
</gene>
<dbReference type="AlphaFoldDB" id="A0A561VIQ7"/>
<evidence type="ECO:0000313" key="2">
    <source>
        <dbReference type="Proteomes" id="UP000320239"/>
    </source>
</evidence>
<reference evidence="1 2" key="1">
    <citation type="submission" date="2019-06" db="EMBL/GenBank/DDBJ databases">
        <title>Sequencing the genomes of 1000 actinobacteria strains.</title>
        <authorList>
            <person name="Klenk H.-P."/>
        </authorList>
    </citation>
    <scope>NUCLEOTIDE SEQUENCE [LARGE SCALE GENOMIC DNA]</scope>
    <source>
        <strain evidence="1 2">DSM 43866</strain>
    </source>
</reference>
<dbReference type="Proteomes" id="UP000320239">
    <property type="component" value="Unassembled WGS sequence"/>
</dbReference>
<protein>
    <submittedName>
        <fullName evidence="1">Uncharacterized protein</fullName>
    </submittedName>
</protein>
<name>A0A561VIQ7_ACTTI</name>